<evidence type="ECO:0000313" key="3">
    <source>
        <dbReference type="Proteomes" id="UP001266305"/>
    </source>
</evidence>
<dbReference type="EMBL" id="JASSZA010000021">
    <property type="protein sequence ID" value="KAK2085198.1"/>
    <property type="molecule type" value="Genomic_DNA"/>
</dbReference>
<proteinExistence type="predicted"/>
<keyword evidence="3" id="KW-1185">Reference proteome</keyword>
<sequence length="96" mass="10425">MPCPSLSVMQTKCIQKSEVKLCKSIIDTAFKVTSGELNAPLPASWMDDDGDRNSGGVVNGSRCLFKKPKGNTAEEEVVEEPLPSRRVQCHSADTTK</sequence>
<gene>
    <name evidence="2" type="ORF">P7K49_036498</name>
</gene>
<organism evidence="2 3">
    <name type="scientific">Saguinus oedipus</name>
    <name type="common">Cotton-top tamarin</name>
    <name type="synonym">Oedipomidas oedipus</name>
    <dbReference type="NCBI Taxonomy" id="9490"/>
    <lineage>
        <taxon>Eukaryota</taxon>
        <taxon>Metazoa</taxon>
        <taxon>Chordata</taxon>
        <taxon>Craniata</taxon>
        <taxon>Vertebrata</taxon>
        <taxon>Euteleostomi</taxon>
        <taxon>Mammalia</taxon>
        <taxon>Eutheria</taxon>
        <taxon>Euarchontoglires</taxon>
        <taxon>Primates</taxon>
        <taxon>Haplorrhini</taxon>
        <taxon>Platyrrhini</taxon>
        <taxon>Cebidae</taxon>
        <taxon>Callitrichinae</taxon>
        <taxon>Saguinus</taxon>
    </lineage>
</organism>
<evidence type="ECO:0000256" key="1">
    <source>
        <dbReference type="SAM" id="MobiDB-lite"/>
    </source>
</evidence>
<accession>A0ABQ9TKE1</accession>
<comment type="caution">
    <text evidence="2">The sequence shown here is derived from an EMBL/GenBank/DDBJ whole genome shotgun (WGS) entry which is preliminary data.</text>
</comment>
<feature type="region of interest" description="Disordered" evidence="1">
    <location>
        <begin position="69"/>
        <end position="96"/>
    </location>
</feature>
<evidence type="ECO:0000313" key="2">
    <source>
        <dbReference type="EMBL" id="KAK2085198.1"/>
    </source>
</evidence>
<name>A0ABQ9TKE1_SAGOE</name>
<reference evidence="2 3" key="1">
    <citation type="submission" date="2023-05" db="EMBL/GenBank/DDBJ databases">
        <title>B98-5 Cell Line De Novo Hybrid Assembly: An Optical Mapping Approach.</title>
        <authorList>
            <person name="Kananen K."/>
            <person name="Auerbach J.A."/>
            <person name="Kautto E."/>
            <person name="Blachly J.S."/>
        </authorList>
    </citation>
    <scope>NUCLEOTIDE SEQUENCE [LARGE SCALE GENOMIC DNA]</scope>
    <source>
        <strain evidence="2">B95-8</strain>
        <tissue evidence="2">Cell line</tissue>
    </source>
</reference>
<protein>
    <submittedName>
        <fullName evidence="2">Uncharacterized protein</fullName>
    </submittedName>
</protein>
<dbReference type="Proteomes" id="UP001266305">
    <property type="component" value="Unassembled WGS sequence"/>
</dbReference>